<gene>
    <name evidence="3" type="ORF">SELO1098_LOCUS17258</name>
</gene>
<dbReference type="InterPro" id="IPR028011">
    <property type="entry name" value="DUF4476"/>
</dbReference>
<dbReference type="AlphaFoldDB" id="A0A7S3M961"/>
<evidence type="ECO:0000313" key="3">
    <source>
        <dbReference type="EMBL" id="CAE0288415.1"/>
    </source>
</evidence>
<sequence>MAEEETVPVAKVGKYSRNRSIMAVTDNPFEVAALMDGLHVEVLTDAVLADDGKFGEEVFGPIKAISSNEERITTLELLKGPFLFSSAQLMELCELTTSLKTRLEFIKTLGPRLVDPTAKTAEFTGMFRFNEEKAQVEQVLKSRSSALGITQLTNTRRSSHILSSRGGRGGRGGSRRESLGEGQSPSSSMANVFSSFGTNSEGDAANASSEIDAAVAAVEKCDIKD</sequence>
<feature type="compositionally biased region" description="Polar residues" evidence="1">
    <location>
        <begin position="185"/>
        <end position="208"/>
    </location>
</feature>
<proteinExistence type="predicted"/>
<evidence type="ECO:0000256" key="1">
    <source>
        <dbReference type="SAM" id="MobiDB-lite"/>
    </source>
</evidence>
<dbReference type="Pfam" id="PF14771">
    <property type="entry name" value="DUF4476"/>
    <property type="match status" value="1"/>
</dbReference>
<accession>A0A7S3M961</accession>
<evidence type="ECO:0000259" key="2">
    <source>
        <dbReference type="Pfam" id="PF14771"/>
    </source>
</evidence>
<feature type="domain" description="DUF4476" evidence="2">
    <location>
        <begin position="57"/>
        <end position="140"/>
    </location>
</feature>
<reference evidence="3" key="1">
    <citation type="submission" date="2021-01" db="EMBL/GenBank/DDBJ databases">
        <authorList>
            <person name="Corre E."/>
            <person name="Pelletier E."/>
            <person name="Niang G."/>
            <person name="Scheremetjew M."/>
            <person name="Finn R."/>
            <person name="Kale V."/>
            <person name="Holt S."/>
            <person name="Cochrane G."/>
            <person name="Meng A."/>
            <person name="Brown T."/>
            <person name="Cohen L."/>
        </authorList>
    </citation>
    <scope>NUCLEOTIDE SEQUENCE</scope>
    <source>
        <strain evidence="3">CCAP 955/1</strain>
    </source>
</reference>
<protein>
    <recommendedName>
        <fullName evidence="2">DUF4476 domain-containing protein</fullName>
    </recommendedName>
</protein>
<name>A0A7S3M961_9STRA</name>
<feature type="region of interest" description="Disordered" evidence="1">
    <location>
        <begin position="157"/>
        <end position="208"/>
    </location>
</feature>
<organism evidence="3">
    <name type="scientific">Spumella elongata</name>
    <dbReference type="NCBI Taxonomy" id="89044"/>
    <lineage>
        <taxon>Eukaryota</taxon>
        <taxon>Sar</taxon>
        <taxon>Stramenopiles</taxon>
        <taxon>Ochrophyta</taxon>
        <taxon>Chrysophyceae</taxon>
        <taxon>Chromulinales</taxon>
        <taxon>Chromulinaceae</taxon>
        <taxon>Spumella</taxon>
    </lineage>
</organism>
<dbReference type="EMBL" id="HBIC01033911">
    <property type="protein sequence ID" value="CAE0288415.1"/>
    <property type="molecule type" value="Transcribed_RNA"/>
</dbReference>